<dbReference type="GO" id="GO:0019843">
    <property type="term" value="F:rRNA binding"/>
    <property type="evidence" value="ECO:0007669"/>
    <property type="project" value="TreeGrafter"/>
</dbReference>
<dbReference type="InterPro" id="IPR029063">
    <property type="entry name" value="SAM-dependent_MTases_sf"/>
</dbReference>
<feature type="binding site" evidence="7">
    <location>
        <position position="222"/>
    </location>
    <ligand>
        <name>S-adenosyl-L-methionine</name>
        <dbReference type="ChEBI" id="CHEBI:59789"/>
    </ligand>
</feature>
<comment type="function">
    <text evidence="7">Dual-specificity methyltransferase that catalyzes the formation of 5-methyluridine at position 54 (m5U54) in all tRNAs, and that of position 341 (m5U341) in tmRNA (transfer-mRNA).</text>
</comment>
<dbReference type="GO" id="GO:0000049">
    <property type="term" value="F:tRNA binding"/>
    <property type="evidence" value="ECO:0007669"/>
    <property type="project" value="TreeGrafter"/>
</dbReference>
<evidence type="ECO:0000256" key="2">
    <source>
        <dbReference type="ARBA" id="ARBA00022679"/>
    </source>
</evidence>
<evidence type="ECO:0000313" key="10">
    <source>
        <dbReference type="EMBL" id="PRO75012.1"/>
    </source>
</evidence>
<dbReference type="EC" id="2.1.1.35" evidence="7"/>
<evidence type="ECO:0000256" key="8">
    <source>
        <dbReference type="PROSITE-ProRule" id="PRU01024"/>
    </source>
</evidence>
<dbReference type="CDD" id="cd02440">
    <property type="entry name" value="AdoMet_MTases"/>
    <property type="match status" value="1"/>
</dbReference>
<dbReference type="PANTHER" id="PTHR47790">
    <property type="entry name" value="TRNA/TMRNA (URACIL-C(5))-METHYLTRANSFERASE"/>
    <property type="match status" value="1"/>
</dbReference>
<evidence type="ECO:0000256" key="1">
    <source>
        <dbReference type="ARBA" id="ARBA00022603"/>
    </source>
</evidence>
<dbReference type="HAMAP" id="MF_01011">
    <property type="entry name" value="RNA_methyltr_TrmA"/>
    <property type="match status" value="1"/>
</dbReference>
<accession>A0A2S9VEW9</accession>
<dbReference type="FunFam" id="3.40.50.150:FF:000012">
    <property type="entry name" value="tRNA/tmRNA (uracil-C(5))-methyltransferase"/>
    <property type="match status" value="1"/>
</dbReference>
<dbReference type="GO" id="GO:0030488">
    <property type="term" value="P:tRNA methylation"/>
    <property type="evidence" value="ECO:0007669"/>
    <property type="project" value="UniProtKB-UniRule"/>
</dbReference>
<feature type="binding site" evidence="7 8">
    <location>
        <position position="298"/>
    </location>
    <ligand>
        <name>S-adenosyl-L-methionine</name>
        <dbReference type="ChEBI" id="CHEBI:59789"/>
    </ligand>
</feature>
<dbReference type="PROSITE" id="PS01230">
    <property type="entry name" value="TRMA_1"/>
    <property type="match status" value="1"/>
</dbReference>
<reference evidence="11" key="1">
    <citation type="journal article" date="2020" name="Int. J. Syst. Evol. Microbiol.">
        <title>Alteromonas alba sp. nov., a marine bacterium isolated from the seawater of the West Pacific Ocean.</title>
        <authorList>
            <person name="Sun C."/>
            <person name="Wu Y.-H."/>
            <person name="Xamxidin M."/>
            <person name="Cheng H."/>
            <person name="Xu X.-W."/>
        </authorList>
    </citation>
    <scope>NUCLEOTIDE SEQUENCE [LARGE SCALE GENOMIC DNA]</scope>
    <source>
        <strain evidence="11">190</strain>
    </source>
</reference>
<dbReference type="EMBL" id="PVNP01000021">
    <property type="protein sequence ID" value="PRO75012.1"/>
    <property type="molecule type" value="Genomic_DNA"/>
</dbReference>
<feature type="binding site" evidence="7 8">
    <location>
        <position position="189"/>
    </location>
    <ligand>
        <name>S-adenosyl-L-methionine</name>
        <dbReference type="ChEBI" id="CHEBI:59789"/>
    </ligand>
</feature>
<dbReference type="SUPFAM" id="SSF53335">
    <property type="entry name" value="S-adenosyl-L-methionine-dependent methyltransferases"/>
    <property type="match status" value="1"/>
</dbReference>
<keyword evidence="11" id="KW-1185">Reference proteome</keyword>
<dbReference type="GO" id="GO:0005829">
    <property type="term" value="C:cytosol"/>
    <property type="evidence" value="ECO:0007669"/>
    <property type="project" value="TreeGrafter"/>
</dbReference>
<proteinExistence type="inferred from homology"/>
<keyword evidence="1 7" id="KW-0489">Methyltransferase</keyword>
<dbReference type="InterPro" id="IPR011869">
    <property type="entry name" value="TrmA_MeTrfase"/>
</dbReference>
<feature type="binding site" evidence="7 8">
    <location>
        <position position="238"/>
    </location>
    <ligand>
        <name>S-adenosyl-L-methionine</name>
        <dbReference type="ChEBI" id="CHEBI:59789"/>
    </ligand>
</feature>
<comment type="caution">
    <text evidence="10">The sequence shown here is derived from an EMBL/GenBank/DDBJ whole genome shotgun (WGS) entry which is preliminary data.</text>
</comment>
<dbReference type="NCBIfam" id="TIGR02143">
    <property type="entry name" value="trmA_only"/>
    <property type="match status" value="1"/>
</dbReference>
<dbReference type="OrthoDB" id="9804590at2"/>
<gene>
    <name evidence="7" type="primary">trmA</name>
    <name evidence="10" type="ORF">C6Y40_03155</name>
</gene>
<feature type="binding site" evidence="7 8">
    <location>
        <position position="217"/>
    </location>
    <ligand>
        <name>S-adenosyl-L-methionine</name>
        <dbReference type="ChEBI" id="CHEBI:59789"/>
    </ligand>
</feature>
<dbReference type="Pfam" id="PF05958">
    <property type="entry name" value="tRNA_U5-meth_tr"/>
    <property type="match status" value="1"/>
</dbReference>
<organism evidence="10 11">
    <name type="scientific">Alteromonas alba</name>
    <dbReference type="NCBI Taxonomy" id="2079529"/>
    <lineage>
        <taxon>Bacteria</taxon>
        <taxon>Pseudomonadati</taxon>
        <taxon>Pseudomonadota</taxon>
        <taxon>Gammaproteobacteria</taxon>
        <taxon>Alteromonadales</taxon>
        <taxon>Alteromonadaceae</taxon>
        <taxon>Alteromonas/Salinimonas group</taxon>
        <taxon>Alteromonas</taxon>
    </lineage>
</organism>
<dbReference type="PANTHER" id="PTHR47790:SF2">
    <property type="entry name" value="TRNA_TMRNA (URACIL-C(5))-METHYLTRANSFERASE"/>
    <property type="match status" value="1"/>
</dbReference>
<keyword evidence="2 7" id="KW-0808">Transferase</keyword>
<comment type="catalytic activity">
    <reaction evidence="6 7">
        <text>uridine(54) in tRNA + S-adenosyl-L-methionine = 5-methyluridine(54) in tRNA + S-adenosyl-L-homocysteine + H(+)</text>
        <dbReference type="Rhea" id="RHEA:42712"/>
        <dbReference type="Rhea" id="RHEA-COMP:10167"/>
        <dbReference type="Rhea" id="RHEA-COMP:10193"/>
        <dbReference type="ChEBI" id="CHEBI:15378"/>
        <dbReference type="ChEBI" id="CHEBI:57856"/>
        <dbReference type="ChEBI" id="CHEBI:59789"/>
        <dbReference type="ChEBI" id="CHEBI:65315"/>
        <dbReference type="ChEBI" id="CHEBI:74447"/>
        <dbReference type="EC" id="2.1.1.35"/>
    </reaction>
</comment>
<dbReference type="Gene3D" id="3.40.50.150">
    <property type="entry name" value="Vaccinia Virus protein VP39"/>
    <property type="match status" value="1"/>
</dbReference>
<dbReference type="Proteomes" id="UP000238949">
    <property type="component" value="Unassembled WGS sequence"/>
</dbReference>
<dbReference type="InterPro" id="IPR030390">
    <property type="entry name" value="MeTrfase_TrmA_AS"/>
</dbReference>
<sequence>MSTAPTTTITYQDQLQAKVDTLTSLLSPFYKQALDVYPSPEQHYRMRAEFRVWHDGDDLYYIMFNKETKTPYQVDEFPAASETINRLMQRIIELVKPNPVLRKKLFQVDFLSGLSQECVISLLYHRQLDDEWQAQAEALRTELNKEFKVSVIGRARKQKVILGDDFIIEELPADGKTYQFKHIENSFTQPNAYVNTHMIEWAIAQSQGLTGDLLELYCGAGNFSIPLAAHFDHVVGTEIAKPSVEAAQFNIAVNQIDNVQIARLSAEEFVEALAGKRQFERLKGIELAERQFNTVLVDPPRAGLDPATTQMISQFDNIIYISCNPHTLVDNLEALSATHEVSRAALFDQFPFTEHMESGVLLTRKA</sequence>
<name>A0A2S9VEW9_9ALTE</name>
<protein>
    <recommendedName>
        <fullName evidence="7">tRNA/tmRNA (uracil-C(5))-methyltransferase</fullName>
        <ecNumber evidence="7">2.1.1.35</ecNumber>
    </recommendedName>
    <alternativeName>
        <fullName evidence="7">tRNA (uracil(54)-C(5))-methyltransferase</fullName>
    </alternativeName>
    <alternativeName>
        <fullName evidence="7">tRNA(m5U54)-methyltransferase</fullName>
        <shortName evidence="7">RUMT</shortName>
    </alternativeName>
    <alternativeName>
        <fullName evidence="7">tmRNA (uracil(341)-C(5))-methyltransferase</fullName>
    </alternativeName>
</protein>
<feature type="active site" evidence="9">
    <location>
        <position position="323"/>
    </location>
</feature>
<feature type="active site" description="Proton acceptor" evidence="7">
    <location>
        <position position="357"/>
    </location>
</feature>
<dbReference type="AlphaFoldDB" id="A0A2S9VEW9"/>
<evidence type="ECO:0000256" key="6">
    <source>
        <dbReference type="ARBA" id="ARBA00052788"/>
    </source>
</evidence>
<evidence type="ECO:0000256" key="9">
    <source>
        <dbReference type="PROSITE-ProRule" id="PRU10015"/>
    </source>
</evidence>
<dbReference type="Gene3D" id="2.40.50.1070">
    <property type="match status" value="1"/>
</dbReference>
<comment type="catalytic activity">
    <reaction evidence="5 7">
        <text>uridine(341) in tmRNA + S-adenosyl-L-methionine = 5-methyluridine(341) in tmRNA + S-adenosyl-L-homocysteine + H(+)</text>
        <dbReference type="Rhea" id="RHEA:43612"/>
        <dbReference type="Rhea" id="RHEA-COMP:10630"/>
        <dbReference type="Rhea" id="RHEA-COMP:10631"/>
        <dbReference type="ChEBI" id="CHEBI:15378"/>
        <dbReference type="ChEBI" id="CHEBI:57856"/>
        <dbReference type="ChEBI" id="CHEBI:59789"/>
        <dbReference type="ChEBI" id="CHEBI:65315"/>
        <dbReference type="ChEBI" id="CHEBI:74447"/>
    </reaction>
</comment>
<feature type="active site" description="Nucleophile" evidence="7 8">
    <location>
        <position position="323"/>
    </location>
</feature>
<dbReference type="FunFam" id="2.40.50.1070:FF:000001">
    <property type="entry name" value="tRNA/tmRNA (uracil-C(5))-methyltransferase"/>
    <property type="match status" value="1"/>
</dbReference>
<evidence type="ECO:0000256" key="3">
    <source>
        <dbReference type="ARBA" id="ARBA00022691"/>
    </source>
</evidence>
<dbReference type="GO" id="GO:0030697">
    <property type="term" value="F:tRNA (uracil(54)-C5)-methyltransferase activity, S-adenosyl methionine-dependent"/>
    <property type="evidence" value="ECO:0007669"/>
    <property type="project" value="UniProtKB-UniRule"/>
</dbReference>
<keyword evidence="3 7" id="KW-0949">S-adenosyl-L-methionine</keyword>
<dbReference type="InterPro" id="IPR010280">
    <property type="entry name" value="U5_MeTrfase_fam"/>
</dbReference>
<comment type="similarity">
    <text evidence="7">Belongs to the class I-like SAM-binding methyltransferase superfamily. RNA M5U methyltransferase family. TrmA subfamily.</text>
</comment>
<evidence type="ECO:0000313" key="11">
    <source>
        <dbReference type="Proteomes" id="UP000238949"/>
    </source>
</evidence>
<keyword evidence="4 7" id="KW-0819">tRNA processing</keyword>
<dbReference type="PROSITE" id="PS51687">
    <property type="entry name" value="SAM_MT_RNA_M5U"/>
    <property type="match status" value="1"/>
</dbReference>
<evidence type="ECO:0000256" key="5">
    <source>
        <dbReference type="ARBA" id="ARBA00051255"/>
    </source>
</evidence>
<evidence type="ECO:0000256" key="7">
    <source>
        <dbReference type="HAMAP-Rule" id="MF_01011"/>
    </source>
</evidence>
<dbReference type="RefSeq" id="WP_105933306.1">
    <property type="nucleotide sequence ID" value="NZ_PVNP01000021.1"/>
</dbReference>
<evidence type="ECO:0000256" key="4">
    <source>
        <dbReference type="ARBA" id="ARBA00022694"/>
    </source>
</evidence>